<dbReference type="PANTHER" id="PTHR46663:SF2">
    <property type="entry name" value="GGDEF DOMAIN-CONTAINING PROTEIN"/>
    <property type="match status" value="1"/>
</dbReference>
<dbReference type="SUPFAM" id="SSF55073">
    <property type="entry name" value="Nucleotide cyclase"/>
    <property type="match status" value="1"/>
</dbReference>
<dbReference type="Pfam" id="PF13185">
    <property type="entry name" value="GAF_2"/>
    <property type="match status" value="1"/>
</dbReference>
<dbReference type="OrthoDB" id="9803824at2"/>
<name>A0A3S0PFL8_9GAMM</name>
<protein>
    <submittedName>
        <fullName evidence="2">Sensor domain-containing diguanylate cyclase</fullName>
    </submittedName>
</protein>
<dbReference type="Proteomes" id="UP000267077">
    <property type="component" value="Unassembled WGS sequence"/>
</dbReference>
<gene>
    <name evidence="2" type="ORF">EKH79_12685</name>
</gene>
<dbReference type="Gene3D" id="3.30.450.40">
    <property type="match status" value="1"/>
</dbReference>
<comment type="caution">
    <text evidence="2">The sequence shown here is derived from an EMBL/GenBank/DDBJ whole genome shotgun (WGS) entry which is preliminary data.</text>
</comment>
<dbReference type="InterPro" id="IPR003018">
    <property type="entry name" value="GAF"/>
</dbReference>
<dbReference type="Gene3D" id="3.30.70.270">
    <property type="match status" value="1"/>
</dbReference>
<keyword evidence="3" id="KW-1185">Reference proteome</keyword>
<evidence type="ECO:0000313" key="2">
    <source>
        <dbReference type="EMBL" id="RUL63250.1"/>
    </source>
</evidence>
<dbReference type="InterPro" id="IPR052163">
    <property type="entry name" value="DGC-Regulatory_Protein"/>
</dbReference>
<dbReference type="Pfam" id="PF00990">
    <property type="entry name" value="GGDEF"/>
    <property type="match status" value="1"/>
</dbReference>
<dbReference type="CDD" id="cd01949">
    <property type="entry name" value="GGDEF"/>
    <property type="match status" value="1"/>
</dbReference>
<proteinExistence type="predicted"/>
<sequence>MRQTTQTLSLDLMGAIAATVTRAKTLEELVRPLLELLQAVTGLESTYLTTIDESAGVQHVLFARNTQRMQIPEGLDVPWEGTLCKRALDDGKFYSDDVANCWGDCEAARALGIVTYASTPVHSEGGALYGTLCAASGQSRPLTESTEGVLRLFAQLIGQQVEREHLVDALSKANSSLAVSALTDATTRLPNRRALMEDMHNRLMTYHDEDYALVVAFIDLDKFKSINDRYGHDVGDRFLEAVGGRLQGVLRGSDLAARLGGDEFVVVATAKRATADATATALNARLVQATQGHYVLGEEVIDYAGPSIGVVVAKQGCTDAQALLAEADAAMYGVKRARKEKERLASAH</sequence>
<reference evidence="2 3" key="1">
    <citation type="submission" date="2018-12" db="EMBL/GenBank/DDBJ databases">
        <title>Dyella dinghuensis sp. nov. DHOA06 and Dyella choica sp. nov. 4M-K27, isolated from forest soil.</title>
        <authorList>
            <person name="Qiu L.-H."/>
            <person name="Gao Z.-H."/>
        </authorList>
    </citation>
    <scope>NUCLEOTIDE SEQUENCE [LARGE SCALE GENOMIC DNA]</scope>
    <source>
        <strain evidence="2 3">DHOA06</strain>
    </source>
</reference>
<dbReference type="NCBIfam" id="TIGR00254">
    <property type="entry name" value="GGDEF"/>
    <property type="match status" value="1"/>
</dbReference>
<dbReference type="InterPro" id="IPR029016">
    <property type="entry name" value="GAF-like_dom_sf"/>
</dbReference>
<dbReference type="SMART" id="SM00267">
    <property type="entry name" value="GGDEF"/>
    <property type="match status" value="1"/>
</dbReference>
<evidence type="ECO:0000313" key="3">
    <source>
        <dbReference type="Proteomes" id="UP000267077"/>
    </source>
</evidence>
<dbReference type="InterPro" id="IPR029787">
    <property type="entry name" value="Nucleotide_cyclase"/>
</dbReference>
<dbReference type="EMBL" id="RYZR01000006">
    <property type="protein sequence ID" value="RUL63250.1"/>
    <property type="molecule type" value="Genomic_DNA"/>
</dbReference>
<accession>A0A3S0PFL8</accession>
<feature type="domain" description="GGDEF" evidence="1">
    <location>
        <begin position="211"/>
        <end position="348"/>
    </location>
</feature>
<organism evidence="2 3">
    <name type="scientific">Dyella dinghuensis</name>
    <dbReference type="NCBI Taxonomy" id="1920169"/>
    <lineage>
        <taxon>Bacteria</taxon>
        <taxon>Pseudomonadati</taxon>
        <taxon>Pseudomonadota</taxon>
        <taxon>Gammaproteobacteria</taxon>
        <taxon>Lysobacterales</taxon>
        <taxon>Rhodanobacteraceae</taxon>
        <taxon>Dyella</taxon>
    </lineage>
</organism>
<dbReference type="InterPro" id="IPR000160">
    <property type="entry name" value="GGDEF_dom"/>
</dbReference>
<dbReference type="SMART" id="SM00065">
    <property type="entry name" value="GAF"/>
    <property type="match status" value="1"/>
</dbReference>
<dbReference type="InterPro" id="IPR043128">
    <property type="entry name" value="Rev_trsase/Diguanyl_cyclase"/>
</dbReference>
<dbReference type="PANTHER" id="PTHR46663">
    <property type="entry name" value="DIGUANYLATE CYCLASE DGCT-RELATED"/>
    <property type="match status" value="1"/>
</dbReference>
<evidence type="ECO:0000259" key="1">
    <source>
        <dbReference type="PROSITE" id="PS50887"/>
    </source>
</evidence>
<dbReference type="RefSeq" id="WP_126674186.1">
    <property type="nucleotide sequence ID" value="NZ_RYZR01000006.1"/>
</dbReference>
<dbReference type="AlphaFoldDB" id="A0A3S0PFL8"/>
<dbReference type="PROSITE" id="PS50887">
    <property type="entry name" value="GGDEF"/>
    <property type="match status" value="1"/>
</dbReference>
<dbReference type="SUPFAM" id="SSF55781">
    <property type="entry name" value="GAF domain-like"/>
    <property type="match status" value="1"/>
</dbReference>